<feature type="transmembrane region" description="Helical" evidence="1">
    <location>
        <begin position="280"/>
        <end position="302"/>
    </location>
</feature>
<dbReference type="AlphaFoldDB" id="A0A1M7ZV06"/>
<dbReference type="Proteomes" id="UP000184611">
    <property type="component" value="Unassembled WGS sequence"/>
</dbReference>
<keyword evidence="1" id="KW-1133">Transmembrane helix</keyword>
<accession>A0A1M7ZV06</accession>
<sequence>MRKFVQNIVTIITITAGIVAVLSFVYQVKSDNPKIEILEINNDNLTNIPRIKNLTANFSYKDSVITNLWKLNAVIKNVGSKTIIGKGTNKNIIENHIGFKLNEGFRLIDFNIAKAQFPNEIKKDSNSVRLFFSQWREDEQIDVTIYAEQISNASSELKIIGDERDIVDGEITYRKINQQVNQRKNLADYLPESISAVLLWIGIIVYALCSLILPFGMIYEVYKYFMFGSWKRKWNSKFNENILRLYKEKELAKIYSPNNLPDSYWEKINVPKPDLPMQPFASTFLGMLVLLILLILPLLWLIKI</sequence>
<dbReference type="OrthoDB" id="9845959at2"/>
<dbReference type="STRING" id="416016.SAMN05443547_1042"/>
<evidence type="ECO:0000313" key="2">
    <source>
        <dbReference type="EMBL" id="SHO72704.1"/>
    </source>
</evidence>
<feature type="transmembrane region" description="Helical" evidence="1">
    <location>
        <begin position="197"/>
        <end position="219"/>
    </location>
</feature>
<dbReference type="RefSeq" id="WP_073582035.1">
    <property type="nucleotide sequence ID" value="NZ_CBCSEA010000002.1"/>
</dbReference>
<evidence type="ECO:0000313" key="3">
    <source>
        <dbReference type="Proteomes" id="UP000184611"/>
    </source>
</evidence>
<organism evidence="2 3">
    <name type="scientific">Flavobacterium cucumis</name>
    <dbReference type="NCBI Taxonomy" id="416016"/>
    <lineage>
        <taxon>Bacteria</taxon>
        <taxon>Pseudomonadati</taxon>
        <taxon>Bacteroidota</taxon>
        <taxon>Flavobacteriia</taxon>
        <taxon>Flavobacteriales</taxon>
        <taxon>Flavobacteriaceae</taxon>
        <taxon>Flavobacterium</taxon>
    </lineage>
</organism>
<feature type="transmembrane region" description="Helical" evidence="1">
    <location>
        <begin position="6"/>
        <end position="26"/>
    </location>
</feature>
<reference evidence="3" key="1">
    <citation type="submission" date="2016-12" db="EMBL/GenBank/DDBJ databases">
        <authorList>
            <person name="Varghese N."/>
            <person name="Submissions S."/>
        </authorList>
    </citation>
    <scope>NUCLEOTIDE SEQUENCE [LARGE SCALE GENOMIC DNA]</scope>
    <source>
        <strain evidence="3">DSM 18830</strain>
    </source>
</reference>
<name>A0A1M7ZV06_9FLAO</name>
<protein>
    <submittedName>
        <fullName evidence="2">Uncharacterized protein</fullName>
    </submittedName>
</protein>
<evidence type="ECO:0000256" key="1">
    <source>
        <dbReference type="SAM" id="Phobius"/>
    </source>
</evidence>
<proteinExistence type="predicted"/>
<dbReference type="EMBL" id="FRYK01000001">
    <property type="protein sequence ID" value="SHO72704.1"/>
    <property type="molecule type" value="Genomic_DNA"/>
</dbReference>
<gene>
    <name evidence="2" type="ORF">SAMN05443547_1042</name>
</gene>
<keyword evidence="3" id="KW-1185">Reference proteome</keyword>
<keyword evidence="1" id="KW-0472">Membrane</keyword>
<keyword evidence="1" id="KW-0812">Transmembrane</keyword>